<feature type="compositionally biased region" description="Basic and acidic residues" evidence="1">
    <location>
        <begin position="563"/>
        <end position="573"/>
    </location>
</feature>
<dbReference type="Proteomes" id="UP000044841">
    <property type="component" value="Unassembled WGS sequence"/>
</dbReference>
<organism evidence="2 3">
    <name type="scientific">Rhizoctonia solani</name>
    <dbReference type="NCBI Taxonomy" id="456999"/>
    <lineage>
        <taxon>Eukaryota</taxon>
        <taxon>Fungi</taxon>
        <taxon>Dikarya</taxon>
        <taxon>Basidiomycota</taxon>
        <taxon>Agaricomycotina</taxon>
        <taxon>Agaricomycetes</taxon>
        <taxon>Cantharellales</taxon>
        <taxon>Ceratobasidiaceae</taxon>
        <taxon>Rhizoctonia</taxon>
    </lineage>
</organism>
<sequence length="828" mass="95544">MQPSHLRPEFPPHLQPPPGRIPSHAAPNEDDWMDIDEGDKDDAHGRPLIPNQQDHVLAQDLLDPPGNQPKPHGYASVEVHPNGARVIRWEYNDEPEHPIDPKDVLRQKRYFEVCEWLMRQKISNAKRAEFLNLEIMKDARLPWDNAEELLNGSKYAWPVYATIGNICSHVRRRPSEHAMMLIGYVPVAKLEWITDEEERRQKKWEVYHTAMSMILEPLRDAARQGVEMLCADGGVRRVHPILSTQIGDWPELCTAGVCQNTRCPVCIVPFSERGNLGQPWRLRTKPEILTAFNYAHCGFAGMQVGLGLRPTWPYWAHHPWSSGPAGFVPDLLHQLWKGMFLTHLKTWWTKLLGRTELDERYAGIPRYSTQRHFGNISSITQWTGNEARGLARVFLPIVAGDYPRLAVQAARAMMDFIYRVRQPQLDADDLSELDNELREFHAAKWIFRSRGVHTARYKFNGIAKLHMMEHYTHQIREFGAPSGYSTEIPERLHIDYVKNPYGTTNGIDPYDQMILNLQRSEALTMRRAMLERSGVIQPRKRRYQPTTDDVCNEDDDDEEQGVEDGHDQGHEADPAQPLTRRKEPFVYHPQPQVTIAKTPTESNIKISAIIARNRAPGFLEALKRYVEVRSSNLAFQLNLQTKLGVYARFKLVHNCLPFAPLTGGRTDLVRATPARRNRHGVMTRAPCFDTVLIEQDYDALGLQRYRAGRVLIIFILPAWFSQVYPDPLAYVELFDDFTLPSALHRLSATKPLLSGGKRVRKIVPLSKIRMTCQLVPDYWRLRRQFPNLRITAETDTLSIANRFFLNRHISYYFFSLTDHWRRVAEMGR</sequence>
<feature type="compositionally biased region" description="Basic and acidic residues" evidence="1">
    <location>
        <begin position="1"/>
        <end position="10"/>
    </location>
</feature>
<feature type="region of interest" description="Disordered" evidence="1">
    <location>
        <begin position="1"/>
        <end position="50"/>
    </location>
</feature>
<reference evidence="2 3" key="1">
    <citation type="submission" date="2015-07" db="EMBL/GenBank/DDBJ databases">
        <authorList>
            <person name="Noorani M."/>
        </authorList>
    </citation>
    <scope>NUCLEOTIDE SEQUENCE [LARGE SCALE GENOMIC DNA]</scope>
    <source>
        <strain evidence="2">BBA 69670</strain>
    </source>
</reference>
<feature type="compositionally biased region" description="Acidic residues" evidence="1">
    <location>
        <begin position="550"/>
        <end position="562"/>
    </location>
</feature>
<protein>
    <submittedName>
        <fullName evidence="2">Ig-like and fibronectin type-III domain-containing protein C27B7,7</fullName>
    </submittedName>
</protein>
<accession>A0A0K6G3F4</accession>
<gene>
    <name evidence="2" type="ORF">RSOLAG22IIIB_10495</name>
</gene>
<feature type="compositionally biased region" description="Pro residues" evidence="1">
    <location>
        <begin position="11"/>
        <end position="20"/>
    </location>
</feature>
<feature type="region of interest" description="Disordered" evidence="1">
    <location>
        <begin position="536"/>
        <end position="581"/>
    </location>
</feature>
<evidence type="ECO:0000313" key="3">
    <source>
        <dbReference type="Proteomes" id="UP000044841"/>
    </source>
</evidence>
<evidence type="ECO:0000256" key="1">
    <source>
        <dbReference type="SAM" id="MobiDB-lite"/>
    </source>
</evidence>
<dbReference type="AlphaFoldDB" id="A0A0K6G3F4"/>
<evidence type="ECO:0000313" key="2">
    <source>
        <dbReference type="EMBL" id="CUA73051.1"/>
    </source>
</evidence>
<keyword evidence="3" id="KW-1185">Reference proteome</keyword>
<feature type="compositionally biased region" description="Acidic residues" evidence="1">
    <location>
        <begin position="28"/>
        <end position="40"/>
    </location>
</feature>
<dbReference type="Pfam" id="PF18759">
    <property type="entry name" value="Plavaka"/>
    <property type="match status" value="1"/>
</dbReference>
<dbReference type="EMBL" id="CYGV01001341">
    <property type="protein sequence ID" value="CUA73051.1"/>
    <property type="molecule type" value="Genomic_DNA"/>
</dbReference>
<dbReference type="InterPro" id="IPR041078">
    <property type="entry name" value="Plavaka"/>
</dbReference>
<name>A0A0K6G3F4_9AGAM</name>
<proteinExistence type="predicted"/>